<proteinExistence type="predicted"/>
<dbReference type="GO" id="GO:0005840">
    <property type="term" value="C:ribosome"/>
    <property type="evidence" value="ECO:0007669"/>
    <property type="project" value="UniProtKB-KW"/>
</dbReference>
<sequence length="115" mass="12069">QVITANFRVPTKERPFRTLIALFSGSLAAAATGGGDLEGAPPADLQLDEIVTRGGPAVILPIEHEIEVCHILGTVLGLGINGKDLILHTGKMCREGGGSNHHQLVAMEIPDQNSI</sequence>
<organism evidence="1">
    <name type="scientific">Anthurium amnicola</name>
    <dbReference type="NCBI Taxonomy" id="1678845"/>
    <lineage>
        <taxon>Eukaryota</taxon>
        <taxon>Viridiplantae</taxon>
        <taxon>Streptophyta</taxon>
        <taxon>Embryophyta</taxon>
        <taxon>Tracheophyta</taxon>
        <taxon>Spermatophyta</taxon>
        <taxon>Magnoliopsida</taxon>
        <taxon>Liliopsida</taxon>
        <taxon>Araceae</taxon>
        <taxon>Pothoideae</taxon>
        <taxon>Potheae</taxon>
        <taxon>Anthurium</taxon>
    </lineage>
</organism>
<dbReference type="AlphaFoldDB" id="A0A1D1YNI5"/>
<gene>
    <name evidence="1" type="primary">rpl12_1</name>
    <name evidence="1" type="ORF">g.117381</name>
</gene>
<keyword evidence="1" id="KW-0687">Ribonucleoprotein</keyword>
<protein>
    <submittedName>
        <fullName evidence="1">50S ribosomal protein L12, chloroplastic</fullName>
    </submittedName>
</protein>
<name>A0A1D1YNI5_9ARAE</name>
<dbReference type="EMBL" id="GDJX01011731">
    <property type="protein sequence ID" value="JAT56205.1"/>
    <property type="molecule type" value="Transcribed_RNA"/>
</dbReference>
<evidence type="ECO:0000313" key="1">
    <source>
        <dbReference type="EMBL" id="JAT56205.1"/>
    </source>
</evidence>
<keyword evidence="1" id="KW-0689">Ribosomal protein</keyword>
<feature type="non-terminal residue" evidence="1">
    <location>
        <position position="1"/>
    </location>
</feature>
<accession>A0A1D1YNI5</accession>
<reference evidence="1" key="1">
    <citation type="submission" date="2015-07" db="EMBL/GenBank/DDBJ databases">
        <title>Transcriptome Assembly of Anthurium amnicola.</title>
        <authorList>
            <person name="Suzuki J."/>
        </authorList>
    </citation>
    <scope>NUCLEOTIDE SEQUENCE</scope>
</reference>